<dbReference type="InterPro" id="IPR009187">
    <property type="entry name" value="Prok_Ku"/>
</dbReference>
<dbReference type="Gene3D" id="2.40.290.10">
    <property type="match status" value="1"/>
</dbReference>
<keyword evidence="2" id="KW-0233">DNA recombination</keyword>
<dbReference type="PANTHER" id="PTHR41251:SF1">
    <property type="entry name" value="NON-HOMOLOGOUS END JOINING PROTEIN KU"/>
    <property type="match status" value="1"/>
</dbReference>
<dbReference type="InterPro" id="IPR006164">
    <property type="entry name" value="DNA_bd_Ku70/Ku80"/>
</dbReference>
<keyword evidence="1 2" id="KW-0238">DNA-binding</keyword>
<dbReference type="InterPro" id="IPR016194">
    <property type="entry name" value="SPOC-like_C_dom_sf"/>
</dbReference>
<dbReference type="AlphaFoldDB" id="A0A7S7SNQ1"/>
<evidence type="ECO:0000256" key="1">
    <source>
        <dbReference type="ARBA" id="ARBA00023125"/>
    </source>
</evidence>
<dbReference type="Pfam" id="PF02735">
    <property type="entry name" value="Ku"/>
    <property type="match status" value="1"/>
</dbReference>
<dbReference type="GO" id="GO:0003690">
    <property type="term" value="F:double-stranded DNA binding"/>
    <property type="evidence" value="ECO:0007669"/>
    <property type="project" value="UniProtKB-UniRule"/>
</dbReference>
<dbReference type="SMART" id="SM00559">
    <property type="entry name" value="Ku78"/>
    <property type="match status" value="1"/>
</dbReference>
<accession>A0A7S7SNQ1</accession>
<name>A0A7S7SNQ1_PALFE</name>
<evidence type="ECO:0000313" key="5">
    <source>
        <dbReference type="EMBL" id="QOY91148.1"/>
    </source>
</evidence>
<keyword evidence="2" id="KW-0227">DNA damage</keyword>
<evidence type="ECO:0000256" key="3">
    <source>
        <dbReference type="SAM" id="MobiDB-lite"/>
    </source>
</evidence>
<protein>
    <recommendedName>
        <fullName evidence="2">Non-homologous end joining protein Ku</fullName>
    </recommendedName>
</protein>
<comment type="similarity">
    <text evidence="2">Belongs to the prokaryotic Ku family.</text>
</comment>
<dbReference type="EMBL" id="CP063849">
    <property type="protein sequence ID" value="QOY91148.1"/>
    <property type="molecule type" value="Genomic_DNA"/>
</dbReference>
<feature type="region of interest" description="Disordered" evidence="3">
    <location>
        <begin position="254"/>
        <end position="278"/>
    </location>
</feature>
<sequence>MAASTVWKGYISFGLVSFPVRLTSAARAERVRFHMLHRKDLSRVKEVWFCAEEDKRIERTDVVKGYELDNGNYIVVEDEELKKIAPPTATTMEILQFVSKDEVDPIFFESSYYVTGEGKAAKPYALFTAALEETNQDAVAKLAMHNREHVVLIRPSEGGLILHTLFYPDELHQTNRSETPKSKYTARELELAKGLIKQMKAPFQSQEFTDGYRANVERLLLEKQKGRKITSIRQPRKAPVIDLMDALRRSLKSGAGKVAAKGHAKPAAHKASGRRKAG</sequence>
<keyword evidence="2" id="KW-0234">DNA repair</keyword>
<dbReference type="NCBIfam" id="TIGR02772">
    <property type="entry name" value="Ku_bact"/>
    <property type="match status" value="1"/>
</dbReference>
<keyword evidence="6" id="KW-1185">Reference proteome</keyword>
<evidence type="ECO:0000259" key="4">
    <source>
        <dbReference type="SMART" id="SM00559"/>
    </source>
</evidence>
<comment type="function">
    <text evidence="2">With LigD forms a non-homologous end joining (NHEJ) DNA repair enzyme, which repairs dsDNA breaks with reduced fidelity. Binds linear dsDNA with 5'- and 3'- overhangs but not closed circular dsDNA nor ssDNA. Recruits and stimulates the ligase activity of LigD.</text>
</comment>
<dbReference type="PANTHER" id="PTHR41251">
    <property type="entry name" value="NON-HOMOLOGOUS END JOINING PROTEIN KU"/>
    <property type="match status" value="1"/>
</dbReference>
<reference evidence="5 6" key="1">
    <citation type="submission" date="2020-10" db="EMBL/GenBank/DDBJ databases">
        <title>Complete genome sequence of Paludibaculum fermentans P105T, a facultatively anaerobic acidobacterium capable of dissimilatory Fe(III) reduction.</title>
        <authorList>
            <person name="Dedysh S.N."/>
            <person name="Beletsky A.V."/>
            <person name="Kulichevskaya I.S."/>
            <person name="Mardanov A.V."/>
            <person name="Ravin N.V."/>
        </authorList>
    </citation>
    <scope>NUCLEOTIDE SEQUENCE [LARGE SCALE GENOMIC DNA]</scope>
    <source>
        <strain evidence="5 6">P105</strain>
    </source>
</reference>
<dbReference type="KEGG" id="pfer:IRI77_14730"/>
<evidence type="ECO:0000256" key="2">
    <source>
        <dbReference type="HAMAP-Rule" id="MF_01875"/>
    </source>
</evidence>
<dbReference type="PIRSF" id="PIRSF006493">
    <property type="entry name" value="Prok_Ku"/>
    <property type="match status" value="1"/>
</dbReference>
<dbReference type="GO" id="GO:0006310">
    <property type="term" value="P:DNA recombination"/>
    <property type="evidence" value="ECO:0007669"/>
    <property type="project" value="UniProtKB-KW"/>
</dbReference>
<comment type="subunit">
    <text evidence="2">Homodimer. Interacts with LigD.</text>
</comment>
<evidence type="ECO:0000313" key="6">
    <source>
        <dbReference type="Proteomes" id="UP000593892"/>
    </source>
</evidence>
<feature type="domain" description="Ku" evidence="4">
    <location>
        <begin position="54"/>
        <end position="182"/>
    </location>
</feature>
<dbReference type="GO" id="GO:0006303">
    <property type="term" value="P:double-strand break repair via nonhomologous end joining"/>
    <property type="evidence" value="ECO:0007669"/>
    <property type="project" value="UniProtKB-UniRule"/>
</dbReference>
<feature type="compositionally biased region" description="Basic residues" evidence="3">
    <location>
        <begin position="260"/>
        <end position="278"/>
    </location>
</feature>
<dbReference type="SUPFAM" id="SSF100939">
    <property type="entry name" value="SPOC domain-like"/>
    <property type="match status" value="1"/>
</dbReference>
<dbReference type="RefSeq" id="WP_194452802.1">
    <property type="nucleotide sequence ID" value="NZ_CP063849.1"/>
</dbReference>
<proteinExistence type="inferred from homology"/>
<dbReference type="HAMAP" id="MF_01875">
    <property type="entry name" value="Prokaryotic_Ku"/>
    <property type="match status" value="1"/>
</dbReference>
<dbReference type="Proteomes" id="UP000593892">
    <property type="component" value="Chromosome"/>
</dbReference>
<organism evidence="5 6">
    <name type="scientific">Paludibaculum fermentans</name>
    <dbReference type="NCBI Taxonomy" id="1473598"/>
    <lineage>
        <taxon>Bacteria</taxon>
        <taxon>Pseudomonadati</taxon>
        <taxon>Acidobacteriota</taxon>
        <taxon>Terriglobia</taxon>
        <taxon>Bryobacterales</taxon>
        <taxon>Bryobacteraceae</taxon>
        <taxon>Paludibaculum</taxon>
    </lineage>
</organism>
<gene>
    <name evidence="2" type="primary">ku</name>
    <name evidence="5" type="ORF">IRI77_14730</name>
</gene>